<accession>A0A4Z0BLV1</accession>
<proteinExistence type="inferred from homology"/>
<reference evidence="4 5" key="1">
    <citation type="submission" date="2019-03" db="EMBL/GenBank/DDBJ databases">
        <title>Ramlibacter sp. 18x22-1, whole genome shotgun sequence.</title>
        <authorList>
            <person name="Zhang X."/>
            <person name="Feng G."/>
            <person name="Zhu H."/>
        </authorList>
    </citation>
    <scope>NUCLEOTIDE SEQUENCE [LARGE SCALE GENOMIC DNA]</scope>
    <source>
        <strain evidence="4 5">18x22-1</strain>
    </source>
</reference>
<dbReference type="InterPro" id="IPR007837">
    <property type="entry name" value="DinB"/>
</dbReference>
<keyword evidence="2 3" id="KW-0479">Metal-binding</keyword>
<dbReference type="PANTHER" id="PTHR37302:SF1">
    <property type="entry name" value="PROTEIN DINB"/>
    <property type="match status" value="1"/>
</dbReference>
<dbReference type="InterPro" id="IPR034660">
    <property type="entry name" value="DinB/YfiT-like"/>
</dbReference>
<gene>
    <name evidence="4" type="ORF">EZ216_14505</name>
</gene>
<protein>
    <submittedName>
        <fullName evidence="4">Damage-inducible protein DinB</fullName>
    </submittedName>
</protein>
<dbReference type="SUPFAM" id="SSF109854">
    <property type="entry name" value="DinB/YfiT-like putative metalloenzymes"/>
    <property type="match status" value="1"/>
</dbReference>
<dbReference type="PANTHER" id="PTHR37302">
    <property type="entry name" value="SLR1116 PROTEIN"/>
    <property type="match status" value="1"/>
</dbReference>
<dbReference type="RefSeq" id="WP_135250492.1">
    <property type="nucleotide sequence ID" value="NZ_SMLK01000004.1"/>
</dbReference>
<sequence>MDTGKQDAFLENYRWLARYNRWFNARLYDACERLDDAGRRQDRGAFFGSIHRTLNHLVWADRMWLGRMAALGPFQSLTPGVLALPQGAVHETVLYEDWSELRKARAELDDAIVAWTLEMDARRPLAVMRYANTKGVKREHAAWRAMTHFFNHQAHHRGQVTTLLVQAGVDPGVTDLIALPDNA</sequence>
<comment type="caution">
    <text evidence="4">The sequence shown here is derived from an EMBL/GenBank/DDBJ whole genome shotgun (WGS) entry which is preliminary data.</text>
</comment>
<feature type="binding site" evidence="3">
    <location>
        <position position="56"/>
    </location>
    <ligand>
        <name>a divalent metal cation</name>
        <dbReference type="ChEBI" id="CHEBI:60240"/>
    </ligand>
</feature>
<dbReference type="GO" id="GO:0046872">
    <property type="term" value="F:metal ion binding"/>
    <property type="evidence" value="ECO:0007669"/>
    <property type="project" value="UniProtKB-KW"/>
</dbReference>
<keyword evidence="5" id="KW-1185">Reference proteome</keyword>
<feature type="binding site" evidence="3">
    <location>
        <position position="156"/>
    </location>
    <ligand>
        <name>a divalent metal cation</name>
        <dbReference type="ChEBI" id="CHEBI:60240"/>
    </ligand>
</feature>
<evidence type="ECO:0000256" key="3">
    <source>
        <dbReference type="PIRSR" id="PIRSR607837-1"/>
    </source>
</evidence>
<name>A0A4Z0BLV1_9BURK</name>
<dbReference type="Proteomes" id="UP000297839">
    <property type="component" value="Unassembled WGS sequence"/>
</dbReference>
<dbReference type="EMBL" id="SMLK01000004">
    <property type="protein sequence ID" value="TFZ00306.1"/>
    <property type="molecule type" value="Genomic_DNA"/>
</dbReference>
<organism evidence="4 5">
    <name type="scientific">Ramlibacter humi</name>
    <dbReference type="NCBI Taxonomy" id="2530451"/>
    <lineage>
        <taxon>Bacteria</taxon>
        <taxon>Pseudomonadati</taxon>
        <taxon>Pseudomonadota</taxon>
        <taxon>Betaproteobacteria</taxon>
        <taxon>Burkholderiales</taxon>
        <taxon>Comamonadaceae</taxon>
        <taxon>Ramlibacter</taxon>
    </lineage>
</organism>
<dbReference type="Pfam" id="PF05163">
    <property type="entry name" value="DinB"/>
    <property type="match status" value="1"/>
</dbReference>
<feature type="binding site" evidence="3">
    <location>
        <position position="152"/>
    </location>
    <ligand>
        <name>a divalent metal cation</name>
        <dbReference type="ChEBI" id="CHEBI:60240"/>
    </ligand>
</feature>
<dbReference type="AlphaFoldDB" id="A0A4Z0BLV1"/>
<evidence type="ECO:0000313" key="4">
    <source>
        <dbReference type="EMBL" id="TFZ00306.1"/>
    </source>
</evidence>
<dbReference type="OrthoDB" id="9807509at2"/>
<evidence type="ECO:0000256" key="1">
    <source>
        <dbReference type="ARBA" id="ARBA00008635"/>
    </source>
</evidence>
<comment type="similarity">
    <text evidence="1">Belongs to the DinB family.</text>
</comment>
<evidence type="ECO:0000256" key="2">
    <source>
        <dbReference type="ARBA" id="ARBA00022723"/>
    </source>
</evidence>
<evidence type="ECO:0000313" key="5">
    <source>
        <dbReference type="Proteomes" id="UP000297839"/>
    </source>
</evidence>
<dbReference type="Gene3D" id="1.20.120.450">
    <property type="entry name" value="dinb family like domain"/>
    <property type="match status" value="1"/>
</dbReference>